<proteinExistence type="predicted"/>
<organism evidence="5 6">
    <name type="scientific">Mycena citricolor</name>
    <dbReference type="NCBI Taxonomy" id="2018698"/>
    <lineage>
        <taxon>Eukaryota</taxon>
        <taxon>Fungi</taxon>
        <taxon>Dikarya</taxon>
        <taxon>Basidiomycota</taxon>
        <taxon>Agaricomycotina</taxon>
        <taxon>Agaricomycetes</taxon>
        <taxon>Agaricomycetidae</taxon>
        <taxon>Agaricales</taxon>
        <taxon>Marasmiineae</taxon>
        <taxon>Mycenaceae</taxon>
        <taxon>Mycena</taxon>
    </lineage>
</organism>
<feature type="domain" description="Thioester reductase (TE)" evidence="4">
    <location>
        <begin position="696"/>
        <end position="922"/>
    </location>
</feature>
<dbReference type="InterPro" id="IPR051414">
    <property type="entry name" value="Adenylate-forming_Reductase"/>
</dbReference>
<evidence type="ECO:0008006" key="7">
    <source>
        <dbReference type="Google" id="ProtNLM"/>
    </source>
</evidence>
<keyword evidence="2" id="KW-0597">Phosphoprotein</keyword>
<evidence type="ECO:0000259" key="3">
    <source>
        <dbReference type="Pfam" id="PF00501"/>
    </source>
</evidence>
<dbReference type="InterPro" id="IPR042099">
    <property type="entry name" value="ANL_N_sf"/>
</dbReference>
<dbReference type="AlphaFoldDB" id="A0AAD2Q377"/>
<feature type="domain" description="AMP-dependent synthetase/ligase" evidence="3">
    <location>
        <begin position="30"/>
        <end position="350"/>
    </location>
</feature>
<dbReference type="PANTHER" id="PTHR43439">
    <property type="entry name" value="PHENYLACETATE-COENZYME A LIGASE"/>
    <property type="match status" value="1"/>
</dbReference>
<dbReference type="PANTHER" id="PTHR43439:SF2">
    <property type="entry name" value="ENZYME, PUTATIVE (JCVI)-RELATED"/>
    <property type="match status" value="1"/>
</dbReference>
<dbReference type="Proteomes" id="UP001295794">
    <property type="component" value="Unassembled WGS sequence"/>
</dbReference>
<evidence type="ECO:0000256" key="2">
    <source>
        <dbReference type="ARBA" id="ARBA00022553"/>
    </source>
</evidence>
<evidence type="ECO:0000259" key="4">
    <source>
        <dbReference type="Pfam" id="PF07993"/>
    </source>
</evidence>
<dbReference type="InterPro" id="IPR000873">
    <property type="entry name" value="AMP-dep_synth/lig_dom"/>
</dbReference>
<dbReference type="Pfam" id="PF23562">
    <property type="entry name" value="AMP-binding_C_3"/>
    <property type="match status" value="1"/>
</dbReference>
<dbReference type="InterPro" id="IPR036291">
    <property type="entry name" value="NAD(P)-bd_dom_sf"/>
</dbReference>
<dbReference type="InterPro" id="IPR020845">
    <property type="entry name" value="AMP-binding_CS"/>
</dbReference>
<sequence>MTQPPLDASLNLSQILDLHVEPPRLTTAYALADGKGGITSVSHYEFVRAAHRAAHILRPGREGQQDGQVVAIIANADVLIYQTLVAGCIKAGLVPFPISPRNSPAAIVHLLKCTDSHRLLTTRQTLGQLADGLTTSLNQETPVYELSVEEIPLLGQLYPHLGAEGPGDDPSPLYPSPKKPVSVDDVALYLHSSGSTGFPKAIPESHRTLIYFAGIECLSEVVEVSPRFASGAVPAFHTIGIMTQLIQPILNCGTVCLYALASTATEYRAPPALTPQNALDHAILTNADGIMAVPAVLLMWQSPAHLAYLKTLKLVCYSGGPLVTPIGNAMASLGINIVSVYGGTEFGAATKIKRVVGDLSEWDWLEFSDRVDIRWAPQGDNVFECQFLSCATHQGAIENLPDVKGYATKDLYEKHPSKNLYKLIGRLDDVITMANGEKTVPGPMEDVMIADPNITGAVMFGRERNQVGVLIEPAPQHKIDPRDETQLAEFRNLIWDTIQEANENAPAFARLYKEMVLVTYPDKPLVRAPKGTIIKKAALAVYEQEIDTLYDTVENSTTIVDPPASWTPGDVEKWLLKQAGTLTDKEILPGKDIFDQGFDSLNATFLRHRIVGSLKASAEPGVKAAASSVTQDFVYAYPTIEALANAVLTLVAGSAVTSSSTTKADIEAVIQRHTERFSEIPERTKTAPAGGDVLLITGSTGGLGSHILETALANSTVRRVFALNRKGTVSSADRQRAMFVDRGLDVEFLRSEKLVFLEGDASQPSLGLSQDVFTLLSEAVSVIIHCAWSLDFNKTLPSFESHIQATHNLIDMARGSTNKTNVRFLLTSSVASAQGWNKSLGSFPEEVQFDAGVAIGGGYGEGKYVSERILFASGLEATSFRIGQVCGSARTGAWSVSDWVPALAKSSIALGAFPSMADTQNTWITPEAVASAVVQVALAESKPPFAMNLVSPRPVAWDEIMGCMAEVADRPLIPFAEWVVRLEKRAAVASAEDLQNIPAIKLFSFFKSAQTSVLFSTSKAQASSATIRSLPKLSAEDVRKWMSYWRERKFI</sequence>
<accession>A0AAD2Q377</accession>
<protein>
    <recommendedName>
        <fullName evidence="7">Acetyl-CoA synthetase-like protein</fullName>
    </recommendedName>
</protein>
<gene>
    <name evidence="5" type="ORF">MYCIT1_LOCUS12775</name>
</gene>
<dbReference type="Gene3D" id="3.40.50.720">
    <property type="entry name" value="NAD(P)-binding Rossmann-like Domain"/>
    <property type="match status" value="1"/>
</dbReference>
<dbReference type="Pfam" id="PF00501">
    <property type="entry name" value="AMP-binding"/>
    <property type="match status" value="1"/>
</dbReference>
<dbReference type="Gene3D" id="3.40.50.12780">
    <property type="entry name" value="N-terminal domain of ligase-like"/>
    <property type="match status" value="1"/>
</dbReference>
<evidence type="ECO:0000313" key="6">
    <source>
        <dbReference type="Proteomes" id="UP001295794"/>
    </source>
</evidence>
<comment type="caution">
    <text evidence="5">The sequence shown here is derived from an EMBL/GenBank/DDBJ whole genome shotgun (WGS) entry which is preliminary data.</text>
</comment>
<dbReference type="SUPFAM" id="SSF56801">
    <property type="entry name" value="Acetyl-CoA synthetase-like"/>
    <property type="match status" value="1"/>
</dbReference>
<evidence type="ECO:0000313" key="5">
    <source>
        <dbReference type="EMBL" id="CAK5269217.1"/>
    </source>
</evidence>
<dbReference type="InterPro" id="IPR013120">
    <property type="entry name" value="FAR_NAD-bd"/>
</dbReference>
<keyword evidence="1" id="KW-0596">Phosphopantetheine</keyword>
<keyword evidence="6" id="KW-1185">Reference proteome</keyword>
<evidence type="ECO:0000256" key="1">
    <source>
        <dbReference type="ARBA" id="ARBA00022450"/>
    </source>
</evidence>
<reference evidence="5" key="1">
    <citation type="submission" date="2023-11" db="EMBL/GenBank/DDBJ databases">
        <authorList>
            <person name="De Vega J J."/>
            <person name="De Vega J J."/>
        </authorList>
    </citation>
    <scope>NUCLEOTIDE SEQUENCE</scope>
</reference>
<dbReference type="PROSITE" id="PS00455">
    <property type="entry name" value="AMP_BINDING"/>
    <property type="match status" value="1"/>
</dbReference>
<dbReference type="SUPFAM" id="SSF51735">
    <property type="entry name" value="NAD(P)-binding Rossmann-fold domains"/>
    <property type="match status" value="1"/>
</dbReference>
<dbReference type="Pfam" id="PF07993">
    <property type="entry name" value="NAD_binding_4"/>
    <property type="match status" value="1"/>
</dbReference>
<name>A0AAD2Q377_9AGAR</name>
<dbReference type="EMBL" id="CAVNYO010000142">
    <property type="protein sequence ID" value="CAK5269217.1"/>
    <property type="molecule type" value="Genomic_DNA"/>
</dbReference>